<keyword evidence="3" id="KW-1133">Transmembrane helix</keyword>
<dbReference type="InterPro" id="IPR020846">
    <property type="entry name" value="MFS_dom"/>
</dbReference>
<feature type="transmembrane region" description="Helical" evidence="3">
    <location>
        <begin position="1054"/>
        <end position="1076"/>
    </location>
</feature>
<evidence type="ECO:0000256" key="1">
    <source>
        <dbReference type="ARBA" id="ARBA00004141"/>
    </source>
</evidence>
<feature type="compositionally biased region" description="Polar residues" evidence="2">
    <location>
        <begin position="425"/>
        <end position="447"/>
    </location>
</feature>
<feature type="transmembrane region" description="Helical" evidence="3">
    <location>
        <begin position="87"/>
        <end position="107"/>
    </location>
</feature>
<dbReference type="AlphaFoldDB" id="A0AAV2SZ82"/>
<feature type="region of interest" description="Disordered" evidence="2">
    <location>
        <begin position="325"/>
        <end position="358"/>
    </location>
</feature>
<dbReference type="Proteomes" id="UP001497525">
    <property type="component" value="Unassembled WGS sequence"/>
</dbReference>
<feature type="region of interest" description="Disordered" evidence="2">
    <location>
        <begin position="549"/>
        <end position="572"/>
    </location>
</feature>
<sequence length="1090" mass="119129">MNFTSGMRTDPKNPLSDPSERARAPSFSVKNEDTFVHLNEVHPDKEGEYFSADEKAANQWLASGDLELVLPETHPEAFVPVAPDGGWSWVVLLASFSSCIIIDGISYSLGLILVEIADHLNSSKSKAALLGSLFLGCYQIIGPIAAALINRFGCRLVASAGAVTAACTFLLSALMRDMNALICTFGLIGGSSFGLIYLPAMISVNLYFNRRRAMANGVAVVGSPLGAIIFGPFTNYLLRTYNWANTLVIFSGLLLNCMAFACLYRPLLPSVRLESAKNPIGVEQLETVLADNSRVNQLTSSGFIRSLTMLNSIGGFAQPLLQESEAEMKDRDHSEIPSANVPDGVVPMGTEGDTKPIQHWTGDSLRVAAGGIQQTNQLNVTEPSPKQKPAGNTISSSIQTTAQIDAAAGQDQPPTAGTRDEGHSLFSNQNTGEPHQTRIPGQSTSEHSPQKKDSEMHTADHPDAITLHKPPVSKISDLVNSNKQTSDSGQTHSKAPEISDSGFILSTPCLNVEEGHESRWWASSVGWAENKPTHRPNLGRMLYQQLLHKQSQRQTGSRKRSVGQYNIPPTIPPIAEEVTNQTEYSDQPKWPNEIKDFSSSVSVAGFGGDQIRATRLKGASPGLSNMLHQSALSVVTNSSIKLQLATIDEKPALVVLPNEQLTVEDYRRPMYRSDIFYSGNIIPESEQAAQFPNFDNKVSSTSIHASGLDFINSQMSIYLRSTPRRQSTAYQVPFINSELDIGHSTQNWYESYLVSLTRIPVPSDTQSNIGPYLICCPPRINNLLFCIGHNNSGDKEDEELKEGAHRRSLQECCLTCIRRLRDRRIPLLMKTSRKSKRPQPDKIDSGDINAHKMEFLDKTETAYHCSARHHGLCSYSAKSFFDVLNTMTDFTLFRIPGYLITFIANFCTVLGICIPTLYVSDLAIQCGIPDNQSFYFLSIMGITSIVGRLLSSWIITAIHIRSITLQTASLLLLGLLIAVMPACTSFNKQAVAFALYGFLSAPFSSLSTIILCELVGLEHLTTAVGLVTLSKGLSNVLGPPIAGIMYEATNSFTLPYLVAGLVVVFSGFLFALIILWPRILSIISLKTEIN</sequence>
<dbReference type="GO" id="GO:0016020">
    <property type="term" value="C:membrane"/>
    <property type="evidence" value="ECO:0007669"/>
    <property type="project" value="UniProtKB-SubCell"/>
</dbReference>
<evidence type="ECO:0000256" key="2">
    <source>
        <dbReference type="SAM" id="MobiDB-lite"/>
    </source>
</evidence>
<feature type="transmembrane region" description="Helical" evidence="3">
    <location>
        <begin position="156"/>
        <end position="175"/>
    </location>
</feature>
<evidence type="ECO:0000259" key="4">
    <source>
        <dbReference type="PROSITE" id="PS50850"/>
    </source>
</evidence>
<dbReference type="GO" id="GO:0008028">
    <property type="term" value="F:monocarboxylic acid transmembrane transporter activity"/>
    <property type="evidence" value="ECO:0007669"/>
    <property type="project" value="TreeGrafter"/>
</dbReference>
<feature type="compositionally biased region" description="Basic and acidic residues" evidence="2">
    <location>
        <begin position="448"/>
        <end position="463"/>
    </location>
</feature>
<feature type="transmembrane region" description="Helical" evidence="3">
    <location>
        <begin position="243"/>
        <end position="264"/>
    </location>
</feature>
<feature type="transmembrane region" description="Helical" evidence="3">
    <location>
        <begin position="127"/>
        <end position="149"/>
    </location>
</feature>
<dbReference type="Gene3D" id="1.20.1250.20">
    <property type="entry name" value="MFS general substrate transporter like domains"/>
    <property type="match status" value="2"/>
</dbReference>
<feature type="transmembrane region" description="Helical" evidence="3">
    <location>
        <begin position="215"/>
        <end position="237"/>
    </location>
</feature>
<feature type="region of interest" description="Disordered" evidence="2">
    <location>
        <begin position="405"/>
        <end position="501"/>
    </location>
</feature>
<dbReference type="EMBL" id="CAXLJL010000059">
    <property type="protein sequence ID" value="CAL5130280.1"/>
    <property type="molecule type" value="Genomic_DNA"/>
</dbReference>
<protein>
    <recommendedName>
        <fullName evidence="4">Major facilitator superfamily (MFS) profile domain-containing protein</fullName>
    </recommendedName>
</protein>
<dbReference type="PANTHER" id="PTHR11360:SF286">
    <property type="entry name" value="GH22266P"/>
    <property type="match status" value="1"/>
</dbReference>
<feature type="region of interest" description="Disordered" evidence="2">
    <location>
        <begin position="1"/>
        <end position="26"/>
    </location>
</feature>
<feature type="transmembrane region" description="Helical" evidence="3">
    <location>
        <begin position="934"/>
        <end position="958"/>
    </location>
</feature>
<organism evidence="5 6">
    <name type="scientific">Calicophoron daubneyi</name>
    <name type="common">Rumen fluke</name>
    <name type="synonym">Paramphistomum daubneyi</name>
    <dbReference type="NCBI Taxonomy" id="300641"/>
    <lineage>
        <taxon>Eukaryota</taxon>
        <taxon>Metazoa</taxon>
        <taxon>Spiralia</taxon>
        <taxon>Lophotrochozoa</taxon>
        <taxon>Platyhelminthes</taxon>
        <taxon>Trematoda</taxon>
        <taxon>Digenea</taxon>
        <taxon>Plagiorchiida</taxon>
        <taxon>Pronocephalata</taxon>
        <taxon>Paramphistomoidea</taxon>
        <taxon>Paramphistomidae</taxon>
        <taxon>Calicophoron</taxon>
    </lineage>
</organism>
<reference evidence="5" key="1">
    <citation type="submission" date="2024-06" db="EMBL/GenBank/DDBJ databases">
        <authorList>
            <person name="Liu X."/>
            <person name="Lenzi L."/>
            <person name="Haldenby T S."/>
            <person name="Uol C."/>
        </authorList>
    </citation>
    <scope>NUCLEOTIDE SEQUENCE</scope>
</reference>
<evidence type="ECO:0000256" key="3">
    <source>
        <dbReference type="SAM" id="Phobius"/>
    </source>
</evidence>
<dbReference type="SUPFAM" id="SSF103473">
    <property type="entry name" value="MFS general substrate transporter"/>
    <property type="match status" value="2"/>
</dbReference>
<dbReference type="InterPro" id="IPR036259">
    <property type="entry name" value="MFS_trans_sf"/>
</dbReference>
<accession>A0AAV2SZ82</accession>
<name>A0AAV2SZ82_CALDB</name>
<gene>
    <name evidence="5" type="ORF">CDAUBV1_LOCUS1692</name>
</gene>
<keyword evidence="3" id="KW-0812">Transmembrane</keyword>
<evidence type="ECO:0000313" key="5">
    <source>
        <dbReference type="EMBL" id="CAL5130280.1"/>
    </source>
</evidence>
<dbReference type="InterPro" id="IPR050327">
    <property type="entry name" value="Proton-linked_MCT"/>
</dbReference>
<dbReference type="Pfam" id="PF07690">
    <property type="entry name" value="MFS_1"/>
    <property type="match status" value="2"/>
</dbReference>
<keyword evidence="3" id="KW-0472">Membrane</keyword>
<feature type="compositionally biased region" description="Basic and acidic residues" evidence="2">
    <location>
        <begin position="326"/>
        <end position="335"/>
    </location>
</feature>
<feature type="transmembrane region" description="Helical" evidence="3">
    <location>
        <begin position="993"/>
        <end position="1016"/>
    </location>
</feature>
<feature type="transmembrane region" description="Helical" evidence="3">
    <location>
        <begin position="187"/>
        <end position="208"/>
    </location>
</feature>
<dbReference type="PROSITE" id="PS50850">
    <property type="entry name" value="MFS"/>
    <property type="match status" value="1"/>
</dbReference>
<evidence type="ECO:0000313" key="6">
    <source>
        <dbReference type="Proteomes" id="UP001497525"/>
    </source>
</evidence>
<feature type="domain" description="Major facilitator superfamily (MFS) profile" evidence="4">
    <location>
        <begin position="897"/>
        <end position="1090"/>
    </location>
</feature>
<comment type="subcellular location">
    <subcellularLocation>
        <location evidence="1">Membrane</location>
        <topology evidence="1">Multi-pass membrane protein</topology>
    </subcellularLocation>
</comment>
<dbReference type="InterPro" id="IPR011701">
    <property type="entry name" value="MFS"/>
</dbReference>
<feature type="transmembrane region" description="Helical" evidence="3">
    <location>
        <begin position="1023"/>
        <end position="1042"/>
    </location>
</feature>
<proteinExistence type="predicted"/>
<dbReference type="PANTHER" id="PTHR11360">
    <property type="entry name" value="MONOCARBOXYLATE TRANSPORTER"/>
    <property type="match status" value="1"/>
</dbReference>
<feature type="compositionally biased region" description="Polar residues" evidence="2">
    <location>
        <begin position="478"/>
        <end position="493"/>
    </location>
</feature>
<feature type="transmembrane region" description="Helical" evidence="3">
    <location>
        <begin position="970"/>
        <end position="987"/>
    </location>
</feature>
<feature type="transmembrane region" description="Helical" evidence="3">
    <location>
        <begin position="897"/>
        <end position="919"/>
    </location>
</feature>
<comment type="caution">
    <text evidence="5">The sequence shown here is derived from an EMBL/GenBank/DDBJ whole genome shotgun (WGS) entry which is preliminary data.</text>
</comment>